<feature type="region of interest" description="Disordered" evidence="1">
    <location>
        <begin position="1"/>
        <end position="21"/>
    </location>
</feature>
<proteinExistence type="predicted"/>
<evidence type="ECO:0000256" key="1">
    <source>
        <dbReference type="SAM" id="MobiDB-lite"/>
    </source>
</evidence>
<organism evidence="2 3">
    <name type="scientific">Catenulispora yoronensis</name>
    <dbReference type="NCBI Taxonomy" id="450799"/>
    <lineage>
        <taxon>Bacteria</taxon>
        <taxon>Bacillati</taxon>
        <taxon>Actinomycetota</taxon>
        <taxon>Actinomycetes</taxon>
        <taxon>Catenulisporales</taxon>
        <taxon>Catenulisporaceae</taxon>
        <taxon>Catenulispora</taxon>
    </lineage>
</organism>
<dbReference type="InterPro" id="IPR046229">
    <property type="entry name" value="TnpC-like"/>
</dbReference>
<dbReference type="EMBL" id="BAAAQN010000041">
    <property type="protein sequence ID" value="GAA2046647.1"/>
    <property type="molecule type" value="Genomic_DNA"/>
</dbReference>
<gene>
    <name evidence="2" type="ORF">GCM10009839_58990</name>
</gene>
<protein>
    <recommendedName>
        <fullName evidence="4">TetR family transcriptional regulator</fullName>
    </recommendedName>
</protein>
<dbReference type="Pfam" id="PF19776">
    <property type="entry name" value="DUF6262"/>
    <property type="match status" value="1"/>
</dbReference>
<keyword evidence="3" id="KW-1185">Reference proteome</keyword>
<dbReference type="RefSeq" id="WP_344668934.1">
    <property type="nucleotide sequence ID" value="NZ_BAAAQN010000041.1"/>
</dbReference>
<accession>A0ABN2UZ72</accession>
<name>A0ABN2UZ72_9ACTN</name>
<reference evidence="2 3" key="1">
    <citation type="journal article" date="2019" name="Int. J. Syst. Evol. Microbiol.">
        <title>The Global Catalogue of Microorganisms (GCM) 10K type strain sequencing project: providing services to taxonomists for standard genome sequencing and annotation.</title>
        <authorList>
            <consortium name="The Broad Institute Genomics Platform"/>
            <consortium name="The Broad Institute Genome Sequencing Center for Infectious Disease"/>
            <person name="Wu L."/>
            <person name="Ma J."/>
        </authorList>
    </citation>
    <scope>NUCLEOTIDE SEQUENCE [LARGE SCALE GENOMIC DNA]</scope>
    <source>
        <strain evidence="2 3">JCM 16014</strain>
    </source>
</reference>
<dbReference type="Proteomes" id="UP001500751">
    <property type="component" value="Unassembled WGS sequence"/>
</dbReference>
<comment type="caution">
    <text evidence="2">The sequence shown here is derived from an EMBL/GenBank/DDBJ whole genome shotgun (WGS) entry which is preliminary data.</text>
</comment>
<sequence>MTTPSVPDGRTSRALAARREQTDSALTRLKSVLDHMAKSRTPITMAAVARNAAVSRTFLYEHAEARALVNAAINRAAGRRVQDRQRAQDELEASWRERALNAEAALTTAHAEILAQREQIAELIGQVRDLRSAWSEDDIMRIVTDNGNLKRQVRELATEGKSLAAKLAAARDNVRFADKRIADLEVQIIEQSQDPTLLKQAVSSIAVLTPRPATATGSTAI</sequence>
<evidence type="ECO:0000313" key="3">
    <source>
        <dbReference type="Proteomes" id="UP001500751"/>
    </source>
</evidence>
<evidence type="ECO:0008006" key="4">
    <source>
        <dbReference type="Google" id="ProtNLM"/>
    </source>
</evidence>
<evidence type="ECO:0000313" key="2">
    <source>
        <dbReference type="EMBL" id="GAA2046647.1"/>
    </source>
</evidence>